<gene>
    <name evidence="1" type="ORF">CLV56_3215</name>
</gene>
<reference evidence="1 2" key="1">
    <citation type="submission" date="2017-11" db="EMBL/GenBank/DDBJ databases">
        <title>Genomic Encyclopedia of Archaeal and Bacterial Type Strains, Phase II (KMG-II): From Individual Species to Whole Genera.</title>
        <authorList>
            <person name="Goeker M."/>
        </authorList>
    </citation>
    <scope>NUCLEOTIDE SEQUENCE [LARGE SCALE GENOMIC DNA]</scope>
    <source>
        <strain evidence="1 2">DSM 27763</strain>
    </source>
</reference>
<protein>
    <recommendedName>
        <fullName evidence="3">PknH-like protein</fullName>
    </recommendedName>
</protein>
<dbReference type="RefSeq" id="WP_039356514.1">
    <property type="nucleotide sequence ID" value="NZ_PGEZ01000002.1"/>
</dbReference>
<name>A0A0B2BEW8_9ACTN</name>
<dbReference type="AlphaFoldDB" id="A0A0B2BEW8"/>
<evidence type="ECO:0008006" key="3">
    <source>
        <dbReference type="Google" id="ProtNLM"/>
    </source>
</evidence>
<dbReference type="Proteomes" id="UP000230842">
    <property type="component" value="Unassembled WGS sequence"/>
</dbReference>
<keyword evidence="2" id="KW-1185">Reference proteome</keyword>
<proteinExistence type="predicted"/>
<evidence type="ECO:0000313" key="2">
    <source>
        <dbReference type="Proteomes" id="UP000230842"/>
    </source>
</evidence>
<dbReference type="EMBL" id="PGEZ01000002">
    <property type="protein sequence ID" value="PJJ53723.1"/>
    <property type="molecule type" value="Genomic_DNA"/>
</dbReference>
<accession>A0A0B2BEW8</accession>
<evidence type="ECO:0000313" key="1">
    <source>
        <dbReference type="EMBL" id="PJJ53723.1"/>
    </source>
</evidence>
<dbReference type="OrthoDB" id="9858804at2"/>
<comment type="caution">
    <text evidence="1">The sequence shown here is derived from an EMBL/GenBank/DDBJ whole genome shotgun (WGS) entry which is preliminary data.</text>
</comment>
<organism evidence="1 2">
    <name type="scientific">Mumia flava</name>
    <dbReference type="NCBI Taxonomy" id="1348852"/>
    <lineage>
        <taxon>Bacteria</taxon>
        <taxon>Bacillati</taxon>
        <taxon>Actinomycetota</taxon>
        <taxon>Actinomycetes</taxon>
        <taxon>Propionibacteriales</taxon>
        <taxon>Nocardioidaceae</taxon>
        <taxon>Mumia</taxon>
    </lineage>
</organism>
<sequence length="404" mass="41470">MPGDPAEPGSRRVPTALVGVLVAAAVVLAASACSLLPNDEPVAEPVLLTDQELATALLTVDEVGPQYTETEPTGAYGGLGGSGCLTRLDALASDDDTAPADRTARAGIEYAATRDLGTRHIISRTASYGSASAASEALGSLRDTFEGCDEVDVTDDEGTRVVATVRTDDDPALETVDEQLNVTVEGVVGPGDFPLVFGFRYSFVRLHNNLLTVAVVDLGSPAEGPHAALTQTAVVRLASVASGEKPPVPDDGDDTANASVQPLDGGIYTWESGVSMRVSLVDVGPWGGQGCDDGCEGARPDDLRVVLRYAVAVPADGARAFDPAACPGPLKAASAEDAAAPRLVKTSDARRLETPVAPGTAASGTVVYLIDPAYADEPFFVDSTCGDPDGQELASFEGTLSGER</sequence>